<dbReference type="Proteomes" id="UP000535415">
    <property type="component" value="Unassembled WGS sequence"/>
</dbReference>
<comment type="caution">
    <text evidence="2">The sequence shown here is derived from an EMBL/GenBank/DDBJ whole genome shotgun (WGS) entry which is preliminary data.</text>
</comment>
<dbReference type="Pfam" id="PF24891">
    <property type="entry name" value="DUF7742"/>
    <property type="match status" value="1"/>
</dbReference>
<accession>A0A7W9BKK7</accession>
<feature type="domain" description="DUF7742" evidence="1">
    <location>
        <begin position="2"/>
        <end position="87"/>
    </location>
</feature>
<evidence type="ECO:0000313" key="2">
    <source>
        <dbReference type="EMBL" id="MBB5722056.1"/>
    </source>
</evidence>
<proteinExistence type="predicted"/>
<reference evidence="2 3" key="1">
    <citation type="submission" date="2020-08" db="EMBL/GenBank/DDBJ databases">
        <title>Genomic Encyclopedia of Type Strains, Phase IV (KMG-IV): sequencing the most valuable type-strain genomes for metagenomic binning, comparative biology and taxonomic classification.</title>
        <authorList>
            <person name="Goeker M."/>
        </authorList>
    </citation>
    <scope>NUCLEOTIDE SEQUENCE [LARGE SCALE GENOMIC DNA]</scope>
    <source>
        <strain evidence="2 3">DSM 101064</strain>
    </source>
</reference>
<evidence type="ECO:0000259" key="1">
    <source>
        <dbReference type="Pfam" id="PF24891"/>
    </source>
</evidence>
<protein>
    <recommendedName>
        <fullName evidence="1">DUF7742 domain-containing protein</fullName>
    </recommendedName>
</protein>
<sequence length="96" mass="10582">MRPIHLSDLHYAACALKNEPEITRPATLQSALANADTADRYRKRLRRAHPDYGTGTLTSALAQHHPIDDTTPHTTAYLQSMLVVITGLLTRAAAKH</sequence>
<evidence type="ECO:0000313" key="3">
    <source>
        <dbReference type="Proteomes" id="UP000535415"/>
    </source>
</evidence>
<keyword evidence="3" id="KW-1185">Reference proteome</keyword>
<gene>
    <name evidence="2" type="ORF">FHS72_001680</name>
</gene>
<organism evidence="2 3">
    <name type="scientific">Yoonia ponticola</name>
    <dbReference type="NCBI Taxonomy" id="1524255"/>
    <lineage>
        <taxon>Bacteria</taxon>
        <taxon>Pseudomonadati</taxon>
        <taxon>Pseudomonadota</taxon>
        <taxon>Alphaproteobacteria</taxon>
        <taxon>Rhodobacterales</taxon>
        <taxon>Paracoccaceae</taxon>
        <taxon>Yoonia</taxon>
    </lineage>
</organism>
<dbReference type="InterPro" id="IPR056644">
    <property type="entry name" value="DUF7742"/>
</dbReference>
<dbReference type="EMBL" id="JACIJM010000004">
    <property type="protein sequence ID" value="MBB5722056.1"/>
    <property type="molecule type" value="Genomic_DNA"/>
</dbReference>
<dbReference type="RefSeq" id="WP_183527960.1">
    <property type="nucleotide sequence ID" value="NZ_JACIJM010000004.1"/>
</dbReference>
<name>A0A7W9BKK7_9RHOB</name>
<dbReference type="AlphaFoldDB" id="A0A7W9BKK7"/>